<name>A0A118K0U5_CYNCS</name>
<evidence type="ECO:0000256" key="1">
    <source>
        <dbReference type="PROSITE-ProRule" id="PRU00325"/>
    </source>
</evidence>
<dbReference type="GO" id="GO:0008270">
    <property type="term" value="F:zinc ion binding"/>
    <property type="evidence" value="ECO:0007669"/>
    <property type="project" value="UniProtKB-KW"/>
</dbReference>
<evidence type="ECO:0000313" key="3">
    <source>
        <dbReference type="EMBL" id="KVI01888.1"/>
    </source>
</evidence>
<keyword evidence="1" id="KW-0863">Zinc-finger</keyword>
<dbReference type="OMA" id="MANCNCV"/>
<proteinExistence type="predicted"/>
<gene>
    <name evidence="3" type="ORF">Ccrd_019828</name>
</gene>
<dbReference type="PANTHER" id="PTHR47718:SF12">
    <property type="entry name" value="PROTEIN FAR1-RELATED SEQUENCE"/>
    <property type="match status" value="1"/>
</dbReference>
<feature type="domain" description="SWIM-type" evidence="2">
    <location>
        <begin position="126"/>
        <end position="162"/>
    </location>
</feature>
<accession>A0A118K0U5</accession>
<evidence type="ECO:0000259" key="2">
    <source>
        <dbReference type="PROSITE" id="PS50966"/>
    </source>
</evidence>
<dbReference type="Pfam" id="PF04434">
    <property type="entry name" value="SWIM"/>
    <property type="match status" value="1"/>
</dbReference>
<dbReference type="PROSITE" id="PS50966">
    <property type="entry name" value="ZF_SWIM"/>
    <property type="match status" value="1"/>
</dbReference>
<dbReference type="Gramene" id="KVI01888">
    <property type="protein sequence ID" value="KVI01888"/>
    <property type="gene ID" value="Ccrd_019828"/>
</dbReference>
<keyword evidence="4" id="KW-1185">Reference proteome</keyword>
<dbReference type="EMBL" id="LEKV01002673">
    <property type="protein sequence ID" value="KVI01888.1"/>
    <property type="molecule type" value="Genomic_DNA"/>
</dbReference>
<sequence length="325" mass="37240">MLYCSDEKKFTRSRRQLDYKDRRNVYHASSSKVGITQSRRMQLAMNGGLVASGGTARDHMNFRRDIMLFVEAQAAKVYTKTIFFDVQKEMNKAVWFCGVVEVVEVGEKMIYSITHKNKNSEVKATYKVVHDVRDESFECSCNHFVRNGILCRHAFKVMLNSEVQSIPEKYILPRWRRELVPIELMPAQVRYSEMDVEKQALINQAISMFDLIIGRVRNDKGALTEFVNQLERLGDEISADVPILTVTEQKRNDIEELLCVTEPESVDVLPPTGVRNKGCGTGKRLVGVSERVSMNAKKQKRLCRTCDKMGWHDSRNCPMKGDSTN</sequence>
<dbReference type="AlphaFoldDB" id="A0A118K0U5"/>
<keyword evidence="1" id="KW-0862">Zinc</keyword>
<dbReference type="STRING" id="59895.A0A118K0U5"/>
<reference evidence="3 4" key="1">
    <citation type="journal article" date="2016" name="Sci. Rep.">
        <title>The genome sequence of the outbreeding globe artichoke constructed de novo incorporating a phase-aware low-pass sequencing strategy of F1 progeny.</title>
        <authorList>
            <person name="Scaglione D."/>
            <person name="Reyes-Chin-Wo S."/>
            <person name="Acquadro A."/>
            <person name="Froenicke L."/>
            <person name="Portis E."/>
            <person name="Beitel C."/>
            <person name="Tirone M."/>
            <person name="Mauro R."/>
            <person name="Lo Monaco A."/>
            <person name="Mauromicale G."/>
            <person name="Faccioli P."/>
            <person name="Cattivelli L."/>
            <person name="Rieseberg L."/>
            <person name="Michelmore R."/>
            <person name="Lanteri S."/>
        </authorList>
    </citation>
    <scope>NUCLEOTIDE SEQUENCE [LARGE SCALE GENOMIC DNA]</scope>
    <source>
        <strain evidence="3">2C</strain>
    </source>
</reference>
<evidence type="ECO:0000313" key="4">
    <source>
        <dbReference type="Proteomes" id="UP000243975"/>
    </source>
</evidence>
<dbReference type="PANTHER" id="PTHR47718">
    <property type="entry name" value="OS01G0519700 PROTEIN"/>
    <property type="match status" value="1"/>
</dbReference>
<protein>
    <submittedName>
        <fullName evidence="3">Zinc finger, SWIM-type</fullName>
    </submittedName>
</protein>
<organism evidence="3 4">
    <name type="scientific">Cynara cardunculus var. scolymus</name>
    <name type="common">Globe artichoke</name>
    <name type="synonym">Cynara scolymus</name>
    <dbReference type="NCBI Taxonomy" id="59895"/>
    <lineage>
        <taxon>Eukaryota</taxon>
        <taxon>Viridiplantae</taxon>
        <taxon>Streptophyta</taxon>
        <taxon>Embryophyta</taxon>
        <taxon>Tracheophyta</taxon>
        <taxon>Spermatophyta</taxon>
        <taxon>Magnoliopsida</taxon>
        <taxon>eudicotyledons</taxon>
        <taxon>Gunneridae</taxon>
        <taxon>Pentapetalae</taxon>
        <taxon>asterids</taxon>
        <taxon>campanulids</taxon>
        <taxon>Asterales</taxon>
        <taxon>Asteraceae</taxon>
        <taxon>Carduoideae</taxon>
        <taxon>Cardueae</taxon>
        <taxon>Carduinae</taxon>
        <taxon>Cynara</taxon>
    </lineage>
</organism>
<dbReference type="InterPro" id="IPR007527">
    <property type="entry name" value="Znf_SWIM"/>
</dbReference>
<dbReference type="Proteomes" id="UP000243975">
    <property type="component" value="Unassembled WGS sequence"/>
</dbReference>
<comment type="caution">
    <text evidence="3">The sequence shown here is derived from an EMBL/GenBank/DDBJ whole genome shotgun (WGS) entry which is preliminary data.</text>
</comment>
<keyword evidence="1" id="KW-0479">Metal-binding</keyword>